<keyword evidence="2" id="KW-0479">Metal-binding</keyword>
<dbReference type="SMART" id="SM00709">
    <property type="entry name" value="Zpr1"/>
    <property type="match status" value="1"/>
</dbReference>
<dbReference type="InterPro" id="IPR040141">
    <property type="entry name" value="ZPR1"/>
</dbReference>
<evidence type="ECO:0000256" key="2">
    <source>
        <dbReference type="ARBA" id="ARBA00022723"/>
    </source>
</evidence>
<evidence type="ECO:0000259" key="5">
    <source>
        <dbReference type="SMART" id="SM00709"/>
    </source>
</evidence>
<keyword evidence="4" id="KW-0862">Zinc</keyword>
<evidence type="ECO:0000256" key="4">
    <source>
        <dbReference type="ARBA" id="ARBA00022833"/>
    </source>
</evidence>
<reference evidence="6" key="1">
    <citation type="journal article" date="2014" name="Genome Biol. Evol.">
        <title>Pangenome evidence for extensive interdomain horizontal transfer affecting lineage core and shell genes in uncultured planktonic thaumarchaeota and euryarchaeota.</title>
        <authorList>
            <person name="Deschamps P."/>
            <person name="Zivanovic Y."/>
            <person name="Moreira D."/>
            <person name="Rodriguez-Valera F."/>
            <person name="Lopez-Garcia P."/>
        </authorList>
    </citation>
    <scope>NUCLEOTIDE SEQUENCE</scope>
</reference>
<dbReference type="EMBL" id="KF900951">
    <property type="protein sequence ID" value="AIF12687.1"/>
    <property type="molecule type" value="Genomic_DNA"/>
</dbReference>
<dbReference type="PANTHER" id="PTHR10876:SF0">
    <property type="entry name" value="ZINC FINGER PROTEIN ZPR1"/>
    <property type="match status" value="1"/>
</dbReference>
<evidence type="ECO:0000256" key="1">
    <source>
        <dbReference type="ARBA" id="ARBA00008354"/>
    </source>
</evidence>
<comment type="similarity">
    <text evidence="1">Belongs to the ZPR1 family.</text>
</comment>
<evidence type="ECO:0000313" key="6">
    <source>
        <dbReference type="EMBL" id="AIF12687.1"/>
    </source>
</evidence>
<protein>
    <submittedName>
        <fullName evidence="6">ZPR1-related zinc finger protein</fullName>
    </submittedName>
</protein>
<proteinExistence type="inferred from homology"/>
<sequence>MIAHSSEIPYFGEHTQLTVLCDSCGWKHTDFIPAEGSKPGGWSLDVRTPEHLRARVVRSSSCTVRLVELDLEASPGNGSSGYISNIEGVVNRFEDVIRMLRTQAEDEGVVEQCEHLLRELSRVGEGEGTVELLLLDPMGHSQIMHDDASPRELTDEELSELQTGPSVPVFDADGT</sequence>
<accession>A0A075HE38</accession>
<feature type="domain" description="Zinc finger ZPR1-type" evidence="5">
    <location>
        <begin position="1"/>
        <end position="145"/>
    </location>
</feature>
<evidence type="ECO:0000256" key="3">
    <source>
        <dbReference type="ARBA" id="ARBA00022771"/>
    </source>
</evidence>
<dbReference type="InterPro" id="IPR004457">
    <property type="entry name" value="Znf_ZPR1"/>
</dbReference>
<name>A0A075HE38_9EURY</name>
<dbReference type="NCBIfam" id="TIGR00340">
    <property type="entry name" value="zpr1_rel"/>
    <property type="match status" value="1"/>
</dbReference>
<dbReference type="InterPro" id="IPR004470">
    <property type="entry name" value="ZPR1-like_arc"/>
</dbReference>
<dbReference type="Pfam" id="PF22794">
    <property type="entry name" value="jr-ZPR1"/>
    <property type="match status" value="1"/>
</dbReference>
<dbReference type="Gene3D" id="2.60.120.1040">
    <property type="entry name" value="ZPR1, A/B domain"/>
    <property type="match status" value="1"/>
</dbReference>
<dbReference type="NCBIfam" id="TIGR00310">
    <property type="entry name" value="ZPR1_znf"/>
    <property type="match status" value="1"/>
</dbReference>
<organism evidence="6">
    <name type="scientific">uncultured marine group II/III euryarchaeote KM3_57_A03</name>
    <dbReference type="NCBI Taxonomy" id="1456462"/>
    <lineage>
        <taxon>Archaea</taxon>
        <taxon>Methanobacteriati</taxon>
        <taxon>Methanobacteriota</taxon>
        <taxon>environmental samples</taxon>
    </lineage>
</organism>
<dbReference type="InterPro" id="IPR056180">
    <property type="entry name" value="ZPR1_jr_dom"/>
</dbReference>
<dbReference type="AlphaFoldDB" id="A0A075HE38"/>
<keyword evidence="3" id="KW-0863">Zinc-finger</keyword>
<dbReference type="InterPro" id="IPR042451">
    <property type="entry name" value="ZPR1_A/B_dom"/>
</dbReference>
<dbReference type="GO" id="GO:0008270">
    <property type="term" value="F:zinc ion binding"/>
    <property type="evidence" value="ECO:0007669"/>
    <property type="project" value="UniProtKB-KW"/>
</dbReference>
<dbReference type="PANTHER" id="PTHR10876">
    <property type="entry name" value="ZINC FINGER PROTEIN ZPR1"/>
    <property type="match status" value="1"/>
</dbReference>